<proteinExistence type="predicted"/>
<dbReference type="Proteomes" id="UP000111245">
    <property type="component" value="Genome"/>
</dbReference>
<gene>
    <name evidence="1" type="primary">ORF3</name>
</gene>
<name>A0A089G216_9NIDO</name>
<dbReference type="EMBL" id="KM110942">
    <property type="protein sequence ID" value="AIP91278.1"/>
    <property type="molecule type" value="Genomic_RNA"/>
</dbReference>
<organism evidence="1 2">
    <name type="scientific">Mikumi yellow baboon virus 1</name>
    <dbReference type="NCBI Taxonomy" id="1546177"/>
    <lineage>
        <taxon>Viruses</taxon>
        <taxon>Riboviria</taxon>
        <taxon>Orthornavirae</taxon>
        <taxon>Pisuviricota</taxon>
        <taxon>Pisoniviricetes</taxon>
        <taxon>Nidovirales</taxon>
        <taxon>Arnidovirineae</taxon>
        <taxon>Arteriviridae</taxon>
        <taxon>Simarterivirinae</taxon>
        <taxon>Thetaarterivirus</taxon>
        <taxon>Mitartevirus</taxon>
        <taxon>Thetaarterivirus mikelba</taxon>
        <taxon>Thetaarterivirus mikelba 1</taxon>
    </lineage>
</organism>
<evidence type="ECO:0000313" key="2">
    <source>
        <dbReference type="Proteomes" id="UP000111245"/>
    </source>
</evidence>
<sequence>MLLYTLVACSICLLFGTRGAGGTDPSKGCFLNNTSNYVQVTTAQGVQTVNLTPSRGDIIEHLCSLCNCTSSQPCSCSYVSPDLTWVTTHPLQHLLLLITLLLPNQFHLRRPRTARVSSAA</sequence>
<evidence type="ECO:0000313" key="1">
    <source>
        <dbReference type="EMBL" id="AIP91278.1"/>
    </source>
</evidence>
<accession>A0A089G216</accession>
<protein>
    <submittedName>
        <fullName evidence="1">GP3 protein</fullName>
    </submittedName>
</protein>
<reference evidence="1 2" key="1">
    <citation type="journal article" date="2014" name="J. Virol.">
        <title>Two Novel Simian Arteriviruses in Captive and Wild Baboons (Papio spp.).</title>
        <authorList>
            <person name="Bailey A.L."/>
            <person name="Lauck M."/>
            <person name="Sibley S.D."/>
            <person name="Pecotte J."/>
            <person name="Rice K."/>
            <person name="Weny G."/>
            <person name="Tumukunde A."/>
            <person name="Hyeroba D."/>
            <person name="Greene J."/>
            <person name="Correll M."/>
            <person name="Gleicher M."/>
            <person name="Friedrich T.C."/>
            <person name="Jahrling P.B."/>
            <person name="Kuhn J.H."/>
            <person name="Goldberg T.L."/>
            <person name="Rogers J."/>
            <person name="O'Connor D.H."/>
        </authorList>
    </citation>
    <scope>NUCLEOTIDE SEQUENCE [LARGE SCALE GENOMIC DNA]</scope>
    <source>
        <strain evidence="1">MYBV_M71</strain>
    </source>
</reference>